<dbReference type="EMBL" id="MRCX01000020">
    <property type="protein sequence ID" value="RKK81811.1"/>
    <property type="molecule type" value="Genomic_DNA"/>
</dbReference>
<protein>
    <recommendedName>
        <fullName evidence="4">Secreted protein</fullName>
    </recommendedName>
</protein>
<evidence type="ECO:0000313" key="2">
    <source>
        <dbReference type="EMBL" id="RKK81811.1"/>
    </source>
</evidence>
<comment type="caution">
    <text evidence="2">The sequence shown here is derived from an EMBL/GenBank/DDBJ whole genome shotgun (WGS) entry which is preliminary data.</text>
</comment>
<accession>A0A420NNG9</accession>
<evidence type="ECO:0000256" key="1">
    <source>
        <dbReference type="SAM" id="SignalP"/>
    </source>
</evidence>
<reference evidence="2 3" key="1">
    <citation type="journal article" date="2018" name="Sci. Rep.">
        <title>Characterisation of pathogen-specific regions and novel effector candidates in Fusarium oxysporum f. sp. cepae.</title>
        <authorList>
            <person name="Armitage A.D."/>
            <person name="Taylor A."/>
            <person name="Sobczyk M.K."/>
            <person name="Baxter L."/>
            <person name="Greenfield B.P."/>
            <person name="Bates H.J."/>
            <person name="Wilson F."/>
            <person name="Jackson A.C."/>
            <person name="Ott S."/>
            <person name="Harrison R.J."/>
            <person name="Clarkson J.P."/>
        </authorList>
    </citation>
    <scope>NUCLEOTIDE SEQUENCE [LARGE SCALE GENOMIC DNA]</scope>
    <source>
        <strain evidence="2 3">Fo_A13</strain>
    </source>
</reference>
<dbReference type="AlphaFoldDB" id="A0A420NNG9"/>
<gene>
    <name evidence="2" type="ORF">BFJ69_g3419</name>
</gene>
<sequence length="58" mass="6122">MVYVEVQRISVIAFLLHTLAPPAACLCLQGVESSVPVQCLDCNGVKPLLTVTSGIPKV</sequence>
<evidence type="ECO:0000313" key="3">
    <source>
        <dbReference type="Proteomes" id="UP000285084"/>
    </source>
</evidence>
<evidence type="ECO:0008006" key="4">
    <source>
        <dbReference type="Google" id="ProtNLM"/>
    </source>
</evidence>
<organism evidence="2 3">
    <name type="scientific">Fusarium oxysporum</name>
    <name type="common">Fusarium vascular wilt</name>
    <dbReference type="NCBI Taxonomy" id="5507"/>
    <lineage>
        <taxon>Eukaryota</taxon>
        <taxon>Fungi</taxon>
        <taxon>Dikarya</taxon>
        <taxon>Ascomycota</taxon>
        <taxon>Pezizomycotina</taxon>
        <taxon>Sordariomycetes</taxon>
        <taxon>Hypocreomycetidae</taxon>
        <taxon>Hypocreales</taxon>
        <taxon>Nectriaceae</taxon>
        <taxon>Fusarium</taxon>
        <taxon>Fusarium oxysporum species complex</taxon>
    </lineage>
</organism>
<name>A0A420NNG9_FUSOX</name>
<feature type="chain" id="PRO_5019579496" description="Secreted protein" evidence="1">
    <location>
        <begin position="26"/>
        <end position="58"/>
    </location>
</feature>
<proteinExistence type="predicted"/>
<feature type="signal peptide" evidence="1">
    <location>
        <begin position="1"/>
        <end position="25"/>
    </location>
</feature>
<dbReference type="Proteomes" id="UP000285084">
    <property type="component" value="Unassembled WGS sequence"/>
</dbReference>
<keyword evidence="1" id="KW-0732">Signal</keyword>